<dbReference type="Proteomes" id="UP001498398">
    <property type="component" value="Unassembled WGS sequence"/>
</dbReference>
<evidence type="ECO:0000259" key="3">
    <source>
        <dbReference type="Pfam" id="PF24883"/>
    </source>
</evidence>
<keyword evidence="5" id="KW-1185">Reference proteome</keyword>
<name>A0ABR1IVY7_9AGAR</name>
<feature type="compositionally biased region" description="Polar residues" evidence="2">
    <location>
        <begin position="1"/>
        <end position="12"/>
    </location>
</feature>
<proteinExistence type="predicted"/>
<dbReference type="EMBL" id="JBANRG010000067">
    <property type="protein sequence ID" value="KAK7440648.1"/>
    <property type="molecule type" value="Genomic_DNA"/>
</dbReference>
<feature type="domain" description="Nephrocystin 3-like N-terminal" evidence="3">
    <location>
        <begin position="135"/>
        <end position="196"/>
    </location>
</feature>
<gene>
    <name evidence="4" type="ORF">VKT23_016997</name>
</gene>
<dbReference type="InterPro" id="IPR056884">
    <property type="entry name" value="NPHP3-like_N"/>
</dbReference>
<keyword evidence="1" id="KW-0677">Repeat</keyword>
<sequence length="199" mass="21400">MENNQRTRSYSSDALDPNLQVSAAPGDTGGTLIHGTKRMRIEDLTGRQDSSDMSNITQSMTNVAVTSGTNMHMLSQASNNLIQGSTFNAVGGNQYNITDKDAEDALLKEKLNPIQNPAKKLVYCLDGTRIQLLQDLRDWAIHAESSLAWVSGIAGTGKSAVAVSFAAQIRATASDQIALALTFHCVRTEETSNISSLQI</sequence>
<feature type="region of interest" description="Disordered" evidence="2">
    <location>
        <begin position="1"/>
        <end position="33"/>
    </location>
</feature>
<evidence type="ECO:0000313" key="4">
    <source>
        <dbReference type="EMBL" id="KAK7440648.1"/>
    </source>
</evidence>
<accession>A0ABR1IVY7</accession>
<evidence type="ECO:0000313" key="5">
    <source>
        <dbReference type="Proteomes" id="UP001498398"/>
    </source>
</evidence>
<organism evidence="4 5">
    <name type="scientific">Marasmiellus scandens</name>
    <dbReference type="NCBI Taxonomy" id="2682957"/>
    <lineage>
        <taxon>Eukaryota</taxon>
        <taxon>Fungi</taxon>
        <taxon>Dikarya</taxon>
        <taxon>Basidiomycota</taxon>
        <taxon>Agaricomycotina</taxon>
        <taxon>Agaricomycetes</taxon>
        <taxon>Agaricomycetidae</taxon>
        <taxon>Agaricales</taxon>
        <taxon>Marasmiineae</taxon>
        <taxon>Omphalotaceae</taxon>
        <taxon>Marasmiellus</taxon>
    </lineage>
</organism>
<evidence type="ECO:0000256" key="1">
    <source>
        <dbReference type="ARBA" id="ARBA00022737"/>
    </source>
</evidence>
<dbReference type="Pfam" id="PF24883">
    <property type="entry name" value="NPHP3_N"/>
    <property type="match status" value="1"/>
</dbReference>
<protein>
    <recommendedName>
        <fullName evidence="3">Nephrocystin 3-like N-terminal domain-containing protein</fullName>
    </recommendedName>
</protein>
<reference evidence="4 5" key="1">
    <citation type="submission" date="2024-01" db="EMBL/GenBank/DDBJ databases">
        <title>A draft genome for the cacao thread blight pathogen Marasmiellus scandens.</title>
        <authorList>
            <person name="Baruah I.K."/>
            <person name="Leung J."/>
            <person name="Bukari Y."/>
            <person name="Amoako-Attah I."/>
            <person name="Meinhardt L.W."/>
            <person name="Bailey B.A."/>
            <person name="Cohen S.P."/>
        </authorList>
    </citation>
    <scope>NUCLEOTIDE SEQUENCE [LARGE SCALE GENOMIC DNA]</scope>
    <source>
        <strain evidence="4 5">GH-19</strain>
    </source>
</reference>
<comment type="caution">
    <text evidence="4">The sequence shown here is derived from an EMBL/GenBank/DDBJ whole genome shotgun (WGS) entry which is preliminary data.</text>
</comment>
<evidence type="ECO:0000256" key="2">
    <source>
        <dbReference type="SAM" id="MobiDB-lite"/>
    </source>
</evidence>